<dbReference type="EMBL" id="LC738883">
    <property type="protein sequence ID" value="BDT63325.1"/>
    <property type="molecule type" value="Genomic_DNA"/>
</dbReference>
<feature type="compositionally biased region" description="Polar residues" evidence="1">
    <location>
        <begin position="90"/>
        <end position="104"/>
    </location>
</feature>
<evidence type="ECO:0000256" key="1">
    <source>
        <dbReference type="SAM" id="MobiDB-lite"/>
    </source>
</evidence>
<feature type="region of interest" description="Disordered" evidence="1">
    <location>
        <begin position="90"/>
        <end position="117"/>
    </location>
</feature>
<accession>A0A9C7CEP3</accession>
<organism evidence="2">
    <name type="scientific">Armadillidium vulgare clopovirus</name>
    <dbReference type="NCBI Taxonomy" id="2984284"/>
    <lineage>
        <taxon>Viruses</taxon>
        <taxon>Viruses incertae sedis</taxon>
        <taxon>Naldaviricetes</taxon>
        <taxon>Nimaviridae</taxon>
    </lineage>
</organism>
<sequence>MSLIGLCVEMQSKLNEDLMEMREKIDNVKENFNETFKYIIEQMQEKSNNEPSVEKISDQFRLLAEDTKTMYNKIERIEDAIREIKNMNLTRGNNNNETKITSQDLYERKNKKKRKFF</sequence>
<protein>
    <submittedName>
        <fullName evidence="2">Uncharacterized protein</fullName>
    </submittedName>
</protein>
<name>A0A9C7CEP3_9VIRU</name>
<reference evidence="2" key="1">
    <citation type="submission" date="2022-10" db="EMBL/GenBank/DDBJ databases">
        <title>Genome sequences of endogenous nimaviruses in decapod crustaceans.</title>
        <authorList>
            <person name="Kawato S."/>
            <person name="Nozaki R."/>
            <person name="Kondo H."/>
            <person name="Hirono I."/>
        </authorList>
    </citation>
    <scope>NUCLEOTIDE SEQUENCE</scope>
    <source>
        <strain evidence="2">TUMSAT20210906</strain>
    </source>
</reference>
<evidence type="ECO:0000313" key="2">
    <source>
        <dbReference type="EMBL" id="BDT63325.1"/>
    </source>
</evidence>
<proteinExistence type="predicted"/>